<evidence type="ECO:0000313" key="1">
    <source>
        <dbReference type="EMBL" id="GIM83858.1"/>
    </source>
</evidence>
<keyword evidence="2" id="KW-1185">Reference proteome</keyword>
<evidence type="ECO:0000313" key="2">
    <source>
        <dbReference type="Proteomes" id="UP000680865"/>
    </source>
</evidence>
<name>A0A919W6L4_9ACTN</name>
<accession>A0A919W6L4</accession>
<dbReference type="Gene3D" id="2.60.40.10">
    <property type="entry name" value="Immunoglobulins"/>
    <property type="match status" value="1"/>
</dbReference>
<protein>
    <submittedName>
        <fullName evidence="1">Uncharacterized protein</fullName>
    </submittedName>
</protein>
<organism evidence="1 2">
    <name type="scientific">Winogradskya consettensis</name>
    <dbReference type="NCBI Taxonomy" id="113560"/>
    <lineage>
        <taxon>Bacteria</taxon>
        <taxon>Bacillati</taxon>
        <taxon>Actinomycetota</taxon>
        <taxon>Actinomycetes</taxon>
        <taxon>Micromonosporales</taxon>
        <taxon>Micromonosporaceae</taxon>
        <taxon>Winogradskya</taxon>
    </lineage>
</organism>
<dbReference type="GO" id="GO:0005975">
    <property type="term" value="P:carbohydrate metabolic process"/>
    <property type="evidence" value="ECO:0007669"/>
    <property type="project" value="UniProtKB-ARBA"/>
</dbReference>
<dbReference type="EMBL" id="BOQP01000058">
    <property type="protein sequence ID" value="GIM83858.1"/>
    <property type="molecule type" value="Genomic_DNA"/>
</dbReference>
<proteinExistence type="predicted"/>
<dbReference type="Proteomes" id="UP000680865">
    <property type="component" value="Unassembled WGS sequence"/>
</dbReference>
<reference evidence="1" key="1">
    <citation type="submission" date="2021-03" db="EMBL/GenBank/DDBJ databases">
        <title>Whole genome shotgun sequence of Actinoplanes consettensis NBRC 14913.</title>
        <authorList>
            <person name="Komaki H."/>
            <person name="Tamura T."/>
        </authorList>
    </citation>
    <scope>NUCLEOTIDE SEQUENCE</scope>
    <source>
        <strain evidence="1">NBRC 14913</strain>
    </source>
</reference>
<dbReference type="InterPro" id="IPR013783">
    <property type="entry name" value="Ig-like_fold"/>
</dbReference>
<dbReference type="AlphaFoldDB" id="A0A919W6L4"/>
<gene>
    <name evidence="1" type="ORF">Aco04nite_88590</name>
</gene>
<sequence length="146" mass="15235">MVFYVLAFVVGFREATFRRLVTRATDLMLGADGAAPSDAGINRSASIVNFGKVEVGAREVQTLNLSESGSSDARITVDGSKFPGPQIDPNNSGFSLVGPIVSARVGPGDALPFAVMFSPAEHGNFQALLTVFLGDEAVVFKLVGTA</sequence>
<comment type="caution">
    <text evidence="1">The sequence shown here is derived from an EMBL/GenBank/DDBJ whole genome shotgun (WGS) entry which is preliminary data.</text>
</comment>